<dbReference type="SUPFAM" id="SSF81383">
    <property type="entry name" value="F-box domain"/>
    <property type="match status" value="1"/>
</dbReference>
<feature type="domain" description="KIB1-4 beta-propeller" evidence="1">
    <location>
        <begin position="134"/>
        <end position="421"/>
    </location>
</feature>
<evidence type="ECO:0000313" key="3">
    <source>
        <dbReference type="Proteomes" id="UP000230069"/>
    </source>
</evidence>
<dbReference type="InterPro" id="IPR036047">
    <property type="entry name" value="F-box-like_dom_sf"/>
</dbReference>
<dbReference type="Gene3D" id="1.20.1280.50">
    <property type="match status" value="1"/>
</dbReference>
<accession>A0A2G5DXR8</accession>
<dbReference type="STRING" id="218851.A0A2G5DXR8"/>
<dbReference type="EMBL" id="KZ305031">
    <property type="protein sequence ID" value="PIA48291.1"/>
    <property type="molecule type" value="Genomic_DNA"/>
</dbReference>
<keyword evidence="3" id="KW-1185">Reference proteome</keyword>
<proteinExistence type="predicted"/>
<dbReference type="Proteomes" id="UP000230069">
    <property type="component" value="Unassembled WGS sequence"/>
</dbReference>
<dbReference type="InParanoid" id="A0A2G5DXR8"/>
<dbReference type="AlphaFoldDB" id="A0A2G5DXR8"/>
<organism evidence="2 3">
    <name type="scientific">Aquilegia coerulea</name>
    <name type="common">Rocky mountain columbine</name>
    <dbReference type="NCBI Taxonomy" id="218851"/>
    <lineage>
        <taxon>Eukaryota</taxon>
        <taxon>Viridiplantae</taxon>
        <taxon>Streptophyta</taxon>
        <taxon>Embryophyta</taxon>
        <taxon>Tracheophyta</taxon>
        <taxon>Spermatophyta</taxon>
        <taxon>Magnoliopsida</taxon>
        <taxon>Ranunculales</taxon>
        <taxon>Ranunculaceae</taxon>
        <taxon>Thalictroideae</taxon>
        <taxon>Aquilegia</taxon>
    </lineage>
</organism>
<gene>
    <name evidence="2" type="ORF">AQUCO_01400707v1</name>
</gene>
<evidence type="ECO:0000313" key="2">
    <source>
        <dbReference type="EMBL" id="PIA48291.1"/>
    </source>
</evidence>
<dbReference type="InterPro" id="IPR050942">
    <property type="entry name" value="F-box_BR-signaling"/>
</dbReference>
<reference evidence="2 3" key="1">
    <citation type="submission" date="2017-09" db="EMBL/GenBank/DDBJ databases">
        <title>WGS assembly of Aquilegia coerulea Goldsmith.</title>
        <authorList>
            <person name="Hodges S."/>
            <person name="Kramer E."/>
            <person name="Nordborg M."/>
            <person name="Tomkins J."/>
            <person name="Borevitz J."/>
            <person name="Derieg N."/>
            <person name="Yan J."/>
            <person name="Mihaltcheva S."/>
            <person name="Hayes R.D."/>
            <person name="Rokhsar D."/>
        </authorList>
    </citation>
    <scope>NUCLEOTIDE SEQUENCE [LARGE SCALE GENOMIC DNA]</scope>
    <source>
        <strain evidence="3">cv. Goldsmith</strain>
    </source>
</reference>
<dbReference type="PANTHER" id="PTHR44259">
    <property type="entry name" value="OS07G0183000 PROTEIN-RELATED"/>
    <property type="match status" value="1"/>
</dbReference>
<dbReference type="OrthoDB" id="1372085at2759"/>
<dbReference type="CDD" id="cd09917">
    <property type="entry name" value="F-box_SF"/>
    <property type="match status" value="1"/>
</dbReference>
<name>A0A2G5DXR8_AQUCA</name>
<evidence type="ECO:0000259" key="1">
    <source>
        <dbReference type="Pfam" id="PF03478"/>
    </source>
</evidence>
<dbReference type="InterPro" id="IPR005174">
    <property type="entry name" value="KIB1-4_b-propeller"/>
</dbReference>
<dbReference type="Pfam" id="PF03478">
    <property type="entry name" value="Beta-prop_KIB1-4"/>
    <property type="match status" value="1"/>
</dbReference>
<sequence>MGINWFDKVVGLFPCFPRIYCMCFSNSPISACFYLLLDIILSYRGVHSQISTTSFEKHDVDSFSLSSVNWLDLPDHLLSEIANRLNSLKDLIQFGAVCQSFRSIYIDSPRCMSPRVPFLMLATELNHDDQTRSFYSLITKTVSNSQLQVPHNRYCPGSSHGWVFTVCHETLQVRLLNLFSSSTGGENEIYLPPITAFEYDPIITYMYPGFVHKLVLSANPALQPNYAIMAICNAASLLAFYKPGDQAWTTLDSKFKSNVDLIYYKDRFYALDIMGDVFSIDLNDPEPKILPVGLPRPPYKRGDKRYLVESSGDLLQVVRYVEFEGFEDDEDDIYGWEIPPNYFTKRMHVFKLDQKVTCKWIPVDNLDGRILFLGDNSSLSVSASDFPECEPNSIYFTDDYYNAYEEKEKYGFGPHDMGVFSLEDHTIKHHYPTESNLIYPAPIWIEPPLVHYH</sequence>
<protein>
    <recommendedName>
        <fullName evidence="1">KIB1-4 beta-propeller domain-containing protein</fullName>
    </recommendedName>
</protein>